<proteinExistence type="predicted"/>
<keyword evidence="2" id="KW-1185">Reference proteome</keyword>
<evidence type="ECO:0000313" key="2">
    <source>
        <dbReference type="Proteomes" id="UP000235672"/>
    </source>
</evidence>
<sequence>MRLHGSEQKMHDFVFGVQTRDFEYCATGRNQGAGDHHDYLEYRIQDEPVLGELQWVDDFPRAFAFRGVVGFPWFDEGRSETQDGLMCKGCFREKEDRFRALLRIERSLRREQTIADMKVSKRAWTEEEFSVHAEACDDAQHIRIQYQRYRDSVSDQSKACPKASSSPR</sequence>
<reference evidence="1 2" key="1">
    <citation type="submission" date="2016-05" db="EMBL/GenBank/DDBJ databases">
        <title>A degradative enzymes factory behind the ericoid mycorrhizal symbiosis.</title>
        <authorList>
            <consortium name="DOE Joint Genome Institute"/>
            <person name="Martino E."/>
            <person name="Morin E."/>
            <person name="Grelet G."/>
            <person name="Kuo A."/>
            <person name="Kohler A."/>
            <person name="Daghino S."/>
            <person name="Barry K."/>
            <person name="Choi C."/>
            <person name="Cichocki N."/>
            <person name="Clum A."/>
            <person name="Copeland A."/>
            <person name="Hainaut M."/>
            <person name="Haridas S."/>
            <person name="Labutti K."/>
            <person name="Lindquist E."/>
            <person name="Lipzen A."/>
            <person name="Khouja H.-R."/>
            <person name="Murat C."/>
            <person name="Ohm R."/>
            <person name="Olson A."/>
            <person name="Spatafora J."/>
            <person name="Veneault-Fourrey C."/>
            <person name="Henrissat B."/>
            <person name="Grigoriev I."/>
            <person name="Martin F."/>
            <person name="Perotto S."/>
        </authorList>
    </citation>
    <scope>NUCLEOTIDE SEQUENCE [LARGE SCALE GENOMIC DNA]</scope>
    <source>
        <strain evidence="1 2">UAMH 7357</strain>
    </source>
</reference>
<dbReference type="AlphaFoldDB" id="A0A2J6Q044"/>
<dbReference type="EMBL" id="KZ613488">
    <property type="protein sequence ID" value="PMD19632.1"/>
    <property type="molecule type" value="Genomic_DNA"/>
</dbReference>
<name>A0A2J6Q044_9HELO</name>
<organism evidence="1 2">
    <name type="scientific">Hyaloscypha hepaticicola</name>
    <dbReference type="NCBI Taxonomy" id="2082293"/>
    <lineage>
        <taxon>Eukaryota</taxon>
        <taxon>Fungi</taxon>
        <taxon>Dikarya</taxon>
        <taxon>Ascomycota</taxon>
        <taxon>Pezizomycotina</taxon>
        <taxon>Leotiomycetes</taxon>
        <taxon>Helotiales</taxon>
        <taxon>Hyaloscyphaceae</taxon>
        <taxon>Hyaloscypha</taxon>
    </lineage>
</organism>
<gene>
    <name evidence="1" type="ORF">NA56DRAFT_195864</name>
</gene>
<protein>
    <submittedName>
        <fullName evidence="1">Uncharacterized protein</fullName>
    </submittedName>
</protein>
<accession>A0A2J6Q044</accession>
<evidence type="ECO:0000313" key="1">
    <source>
        <dbReference type="EMBL" id="PMD19632.1"/>
    </source>
</evidence>
<dbReference type="Proteomes" id="UP000235672">
    <property type="component" value="Unassembled WGS sequence"/>
</dbReference>
<dbReference type="OrthoDB" id="2687876at2759"/>